<gene>
    <name evidence="2" type="ORF">ACFQVD_09100</name>
</gene>
<evidence type="ECO:0000313" key="3">
    <source>
        <dbReference type="Proteomes" id="UP001596514"/>
    </source>
</evidence>
<dbReference type="RefSeq" id="WP_343971047.1">
    <property type="nucleotide sequence ID" value="NZ_BAAAGK010000088.1"/>
</dbReference>
<feature type="domain" description="Transcriptional regulator SbtR-like C-terminal" evidence="1">
    <location>
        <begin position="25"/>
        <end position="129"/>
    </location>
</feature>
<dbReference type="Pfam" id="PF21597">
    <property type="entry name" value="TetR_C_43"/>
    <property type="match status" value="1"/>
</dbReference>
<protein>
    <recommendedName>
        <fullName evidence="1">Transcriptional regulator SbtR-like C-terminal domain-containing protein</fullName>
    </recommendedName>
</protein>
<accession>A0ABW2SVF8</accession>
<evidence type="ECO:0000259" key="1">
    <source>
        <dbReference type="Pfam" id="PF21597"/>
    </source>
</evidence>
<dbReference type="InterPro" id="IPR049445">
    <property type="entry name" value="TetR_SbtR-like_C"/>
</dbReference>
<dbReference type="EMBL" id="JBHTEE010000001">
    <property type="protein sequence ID" value="MFC7600254.1"/>
    <property type="molecule type" value="Genomic_DNA"/>
</dbReference>
<name>A0ABW2SVF8_9ACTN</name>
<dbReference type="Gene3D" id="1.10.357.10">
    <property type="entry name" value="Tetracycline Repressor, domain 2"/>
    <property type="match status" value="1"/>
</dbReference>
<keyword evidence="3" id="KW-1185">Reference proteome</keyword>
<organism evidence="2 3">
    <name type="scientific">Streptosporangium amethystogenes subsp. fukuiense</name>
    <dbReference type="NCBI Taxonomy" id="698418"/>
    <lineage>
        <taxon>Bacteria</taxon>
        <taxon>Bacillati</taxon>
        <taxon>Actinomycetota</taxon>
        <taxon>Actinomycetes</taxon>
        <taxon>Streptosporangiales</taxon>
        <taxon>Streptosporangiaceae</taxon>
        <taxon>Streptosporangium</taxon>
    </lineage>
</organism>
<comment type="caution">
    <text evidence="2">The sequence shown here is derived from an EMBL/GenBank/DDBJ whole genome shotgun (WGS) entry which is preliminary data.</text>
</comment>
<dbReference type="SUPFAM" id="SSF48498">
    <property type="entry name" value="Tetracyclin repressor-like, C-terminal domain"/>
    <property type="match status" value="1"/>
</dbReference>
<proteinExistence type="predicted"/>
<dbReference type="Proteomes" id="UP001596514">
    <property type="component" value="Unassembled WGS sequence"/>
</dbReference>
<sequence>MLEAVFRDRVEALRTTAADLATDPDPGHALTAWLRAVTRHAVSNRGLAASLMHGPQDSASTPGVSCHTMITNAGADLLARARHANAVRSDVSITDLLQLVNAISLVAEQEPDGTAQADRLLSLALTGINPAQEAAKDTHHS</sequence>
<dbReference type="InterPro" id="IPR036271">
    <property type="entry name" value="Tet_transcr_reg_TetR-rel_C_sf"/>
</dbReference>
<evidence type="ECO:0000313" key="2">
    <source>
        <dbReference type="EMBL" id="MFC7600254.1"/>
    </source>
</evidence>
<reference evidence="3" key="1">
    <citation type="journal article" date="2019" name="Int. J. Syst. Evol. Microbiol.">
        <title>The Global Catalogue of Microorganisms (GCM) 10K type strain sequencing project: providing services to taxonomists for standard genome sequencing and annotation.</title>
        <authorList>
            <consortium name="The Broad Institute Genomics Platform"/>
            <consortium name="The Broad Institute Genome Sequencing Center for Infectious Disease"/>
            <person name="Wu L."/>
            <person name="Ma J."/>
        </authorList>
    </citation>
    <scope>NUCLEOTIDE SEQUENCE [LARGE SCALE GENOMIC DNA]</scope>
    <source>
        <strain evidence="3">JCM 10083</strain>
    </source>
</reference>